<name>A0ABU9VIL1_9BACI</name>
<keyword evidence="2" id="KW-1185">Reference proteome</keyword>
<dbReference type="EMBL" id="JBCITK010000001">
    <property type="protein sequence ID" value="MEN0643732.1"/>
    <property type="molecule type" value="Genomic_DNA"/>
</dbReference>
<gene>
    <name evidence="1" type="primary">sirA</name>
    <name evidence="1" type="ORF">MKY91_11290</name>
</gene>
<protein>
    <submittedName>
        <fullName evidence="1">Sporulation inhibitor of replication protein SirA</fullName>
    </submittedName>
</protein>
<reference evidence="1 2" key="1">
    <citation type="submission" date="2024-03" db="EMBL/GenBank/DDBJ databases">
        <title>Bacilli Hybrid Assemblies.</title>
        <authorList>
            <person name="Kovac J."/>
        </authorList>
    </citation>
    <scope>NUCLEOTIDE SEQUENCE [LARGE SCALE GENOMIC DNA]</scope>
    <source>
        <strain evidence="1 2">FSL R7-0666</strain>
    </source>
</reference>
<dbReference type="Proteomes" id="UP001418796">
    <property type="component" value="Unassembled WGS sequence"/>
</dbReference>
<comment type="caution">
    <text evidence="1">The sequence shown here is derived from an EMBL/GenBank/DDBJ whole genome shotgun (WGS) entry which is preliminary data.</text>
</comment>
<sequence length="152" mass="18096">MRSYQLYLLDEAIVNRYYGQEIKLFNLFCERFTADHSLKFLLTKQVEYITKPLPTKDVSNILMQEDYYLSSERLDLSTFRMEHRSSGSWIDVKIKDQHLLLLAFGKLEIETRLFERLKELNTYFFAVNVGQKRFGWLGPIKKVQAFQNSHSI</sequence>
<dbReference type="RefSeq" id="WP_343130605.1">
    <property type="nucleotide sequence ID" value="NZ_JBCITK010000001.1"/>
</dbReference>
<evidence type="ECO:0000313" key="2">
    <source>
        <dbReference type="Proteomes" id="UP001418796"/>
    </source>
</evidence>
<dbReference type="InterPro" id="IPR038449">
    <property type="entry name" value="SirA_sf"/>
</dbReference>
<accession>A0ABU9VIL1</accession>
<dbReference type="Gene3D" id="3.30.310.250">
    <property type="entry name" value="Sporulation inhibitor of replication protein SirA"/>
    <property type="match status" value="1"/>
</dbReference>
<organism evidence="1 2">
    <name type="scientific">Alkalicoccobacillus gibsonii</name>
    <dbReference type="NCBI Taxonomy" id="79881"/>
    <lineage>
        <taxon>Bacteria</taxon>
        <taxon>Bacillati</taxon>
        <taxon>Bacillota</taxon>
        <taxon>Bacilli</taxon>
        <taxon>Bacillales</taxon>
        <taxon>Bacillaceae</taxon>
        <taxon>Alkalicoccobacillus</taxon>
    </lineage>
</organism>
<proteinExistence type="predicted"/>
<dbReference type="Pfam" id="PF10747">
    <property type="entry name" value="SirA"/>
    <property type="match status" value="1"/>
</dbReference>
<dbReference type="InterPro" id="IPR019683">
    <property type="entry name" value="SirA"/>
</dbReference>
<evidence type="ECO:0000313" key="1">
    <source>
        <dbReference type="EMBL" id="MEN0643732.1"/>
    </source>
</evidence>